<gene>
    <name evidence="3" type="primary">Fib-P25</name>
</gene>
<dbReference type="Pfam" id="PF07294">
    <property type="entry name" value="Fibroin_P25"/>
    <property type="match status" value="1"/>
</dbReference>
<reference evidence="3" key="1">
    <citation type="journal article" date="2001" name="Insect Biochem. Mol. Biol.">
        <title>Homologues of fibroin L-chain and P25 of Bombyx mori are present in Dendrolimus spectabilis and Papilio xuthus but not detectable in Antheraea yamamai.</title>
        <authorList>
            <person name="Tanaka K."/>
            <person name="Mizuno S."/>
        </authorList>
    </citation>
    <scope>NUCLEOTIDE SEQUENCE</scope>
</reference>
<keyword evidence="1" id="KW-0964">Secreted</keyword>
<keyword evidence="2" id="KW-0732">Signal</keyword>
<sequence>MILKLFFIFLCFGLCWAVEDPNIVRPCFLDDFKCMADNLAVNANCKRDVRGKVASLYRIPKFKFDTPFFNATYIDYNLKNRGRDKCFVSEFFFNKKSRNLLITIDCPNLNYESTRTYLEHRSFLEDSVYSFNINATYPLIRLTTVLPHSIDFDLCSVMTFAYVAELPKFYIDPNDPKTANYLTRDLKLLNIYERETFYWRANELARYYINSLICDFGCY</sequence>
<accession>Q9BLL6</accession>
<proteinExistence type="evidence at transcript level"/>
<dbReference type="EMBL" id="AB001823">
    <property type="protein sequence ID" value="BAB39502.1"/>
    <property type="molecule type" value="mRNA"/>
</dbReference>
<dbReference type="PIRSF" id="PIRSF008881">
    <property type="entry name" value="Fibroin_P25"/>
    <property type="match status" value="1"/>
</dbReference>
<feature type="chain" id="PRO_5004325208" description="Fibrohexamerin" evidence="2">
    <location>
        <begin position="18"/>
        <end position="219"/>
    </location>
</feature>
<evidence type="ECO:0000256" key="1">
    <source>
        <dbReference type="PIRNR" id="PIRNR008881"/>
    </source>
</evidence>
<dbReference type="GO" id="GO:0005576">
    <property type="term" value="C:extracellular region"/>
    <property type="evidence" value="ECO:0007669"/>
    <property type="project" value="UniProtKB-SubCell"/>
</dbReference>
<dbReference type="GO" id="GO:0005198">
    <property type="term" value="F:structural molecule activity"/>
    <property type="evidence" value="ECO:0007669"/>
    <property type="project" value="UniProtKB-UniRule"/>
</dbReference>
<organism evidence="3">
    <name type="scientific">Dendrolimus spectabilis</name>
    <name type="common">pine moth</name>
    <dbReference type="NCBI Taxonomy" id="155323"/>
    <lineage>
        <taxon>Eukaryota</taxon>
        <taxon>Metazoa</taxon>
        <taxon>Ecdysozoa</taxon>
        <taxon>Arthropoda</taxon>
        <taxon>Hexapoda</taxon>
        <taxon>Insecta</taxon>
        <taxon>Pterygota</taxon>
        <taxon>Neoptera</taxon>
        <taxon>Endopterygota</taxon>
        <taxon>Lepidoptera</taxon>
        <taxon>Glossata</taxon>
        <taxon>Ditrysia</taxon>
        <taxon>Bombycoidea</taxon>
        <taxon>Lasiocampidae</taxon>
        <taxon>Dendrolimus</taxon>
    </lineage>
</organism>
<name>Q9BLL6_9NEOP</name>
<dbReference type="InterPro" id="IPR009911">
    <property type="entry name" value="Fibroin_P25"/>
</dbReference>
<evidence type="ECO:0000256" key="2">
    <source>
        <dbReference type="SAM" id="SignalP"/>
    </source>
</evidence>
<evidence type="ECO:0000313" key="3">
    <source>
        <dbReference type="EMBL" id="BAB39502.1"/>
    </source>
</evidence>
<keyword evidence="1" id="KW-0737">Silk protein</keyword>
<dbReference type="AlphaFoldDB" id="Q9BLL6"/>
<protein>
    <recommendedName>
        <fullName evidence="1">Fibrohexamerin</fullName>
    </recommendedName>
    <alternativeName>
        <fullName evidence="1">25 kDa silk glycoprotein</fullName>
    </alternativeName>
    <alternativeName>
        <fullName evidence="1">p25</fullName>
    </alternativeName>
</protein>
<comment type="subcellular location">
    <subcellularLocation>
        <location evidence="1">Secreted</location>
    </subcellularLocation>
</comment>
<comment type="subunit">
    <text evidence="1">Silk fibroin elementary unit consists in a disulfide-linked heavy and light chain and a p25 glycoprotein in molar ratios of 6:6:1. This results in a complex of approximately 2.3 MDa.</text>
</comment>
<feature type="signal peptide" evidence="2">
    <location>
        <begin position="1"/>
        <end position="17"/>
    </location>
</feature>